<feature type="domain" description="PAC" evidence="9">
    <location>
        <begin position="546"/>
        <end position="598"/>
    </location>
</feature>
<dbReference type="InterPro" id="IPR005467">
    <property type="entry name" value="His_kinase_dom"/>
</dbReference>
<sequence length="1202" mass="139328">MVNKAKASLELSLLVLVLSCLIIGIGIYAVVEIRVLNKSSKELFNDRMIPMDQLGDVRYFTSVVIATAHQTDQGEISFKESLNIIESAQDSITANWKNYSRTSLTPQERQMVVKITPLLNKSSQIIDKLQVTLQKQDKVALTNLVNSELKRNLYTLEDEVSNLLKLQVQVGKRIYRDNSKVYGSYVQLFYWTLFIVLVLALPFSYYIIRKNARIINSFNLGRAKLHLTEDNYRNLIEYAGEAILILNQDTEIIDVNELACTLLGYDREELLKMQISDLIASEDVKKQKVDITKARKNRIALLYRKVKRKDGSYIETEITNRVMEGRGFFSIIRDITERNKNELAIKESEAKYRYLFNNSPAYIIIWDLETLKILEINDNVLQKYGYSKEEWQKMTVLDYRPKEEYERIKEFARFMQYNDEPITKRYWRHYKKNGEEMLMEIASHKIVYNHRKAILSLANDVTEKVKAEERLAEREAQLQLFIEHSPASLAMLDQDLKYIVTSKRWITDYNLSNQEIIGKSHYEVFPEIGDEWKRIHQHCLKGFSEKKDEDTFIRADGSVDWLRWEIHPWYKANGEVGGLLFFTEVITERKKATELFKNQFENSPDIILYINKFYKIEAINRGNPEGKSKEELVGADCIAVLPEESRELVRRTLEACFKTGEKKEIENTLTQGRWVRSRLVPLKTNDEVTHILIFATDITERKKAEEQLMQSEEKYRALTENISDAIVLVDEQLRITFHSPSAEQISGYRYEDVASRSIFDFVYPEDLEIAKAFLTQVLRAPNEPINNQFRVIHKSGKIIWVEGTALNLLDNKNIRSIIINYRDITNRKILEEQQAYMVSIVNTSDDAIISESLEGTIISWNKGAERLLGYAAQDTIGNSIAMLIPDFLKGEELEILNQIQKGSSIDHYETQRRKKNGEIIYVSLTISPIKDATGQIIGASKIMRDISERKKFEDDLIHYNEELKKTNSELDRFVYSASHDLRAPLKSMLGLIDITKNELEESADCDKTMLTERFEMLNRSVTKLDNFIEDILNYSRNARLELESNEIDFKNLIYDIHANFLYSQTHRAIDFIVQDNSKSKFVSDAKRLTVILNNILSNAYKYCDTAKETSFIKVTFDCDDQWAKITIEDNGIGIPDTEKDKIFDMFYRSTILSTGSGLGLYIVKETLQKLNGTIKVTSTVPEGTTFYIEIPNQLQSIKKDRL</sequence>
<comment type="caution">
    <text evidence="10">The sequence shown here is derived from an EMBL/GenBank/DDBJ whole genome shotgun (WGS) entry which is preliminary data.</text>
</comment>
<dbReference type="OrthoDB" id="5522855at2"/>
<dbReference type="InterPro" id="IPR013656">
    <property type="entry name" value="PAS_4"/>
</dbReference>
<dbReference type="AlphaFoldDB" id="A0A4V6N0A9"/>
<reference evidence="10 11" key="1">
    <citation type="submission" date="2019-02" db="EMBL/GenBank/DDBJ databases">
        <title>Flavobacterium sp. RD-2-33 isolated from forest soil.</title>
        <authorList>
            <person name="Chaudhary D.K."/>
        </authorList>
    </citation>
    <scope>NUCLEOTIDE SEQUENCE [LARGE SCALE GENOMIC DNA]</scope>
    <source>
        <strain evidence="10 11">RD-2-33</strain>
    </source>
</reference>
<protein>
    <recommendedName>
        <fullName evidence="2">histidine kinase</fullName>
        <ecNumber evidence="2">2.7.13.3</ecNumber>
    </recommendedName>
</protein>
<keyword evidence="3" id="KW-0597">Phosphoprotein</keyword>
<dbReference type="InterPro" id="IPR000014">
    <property type="entry name" value="PAS"/>
</dbReference>
<evidence type="ECO:0000313" key="10">
    <source>
        <dbReference type="EMBL" id="TBX67515.1"/>
    </source>
</evidence>
<dbReference type="InterPro" id="IPR003661">
    <property type="entry name" value="HisK_dim/P_dom"/>
</dbReference>
<dbReference type="GO" id="GO:0006355">
    <property type="term" value="P:regulation of DNA-templated transcription"/>
    <property type="evidence" value="ECO:0007669"/>
    <property type="project" value="InterPro"/>
</dbReference>
<dbReference type="SUPFAM" id="SSF55785">
    <property type="entry name" value="PYP-like sensor domain (PAS domain)"/>
    <property type="match status" value="6"/>
</dbReference>
<dbReference type="InterPro" id="IPR001610">
    <property type="entry name" value="PAC"/>
</dbReference>
<dbReference type="Pfam" id="PF00989">
    <property type="entry name" value="PAS"/>
    <property type="match status" value="1"/>
</dbReference>
<feature type="domain" description="PAS" evidence="8">
    <location>
        <begin position="833"/>
        <end position="898"/>
    </location>
</feature>
<dbReference type="EC" id="2.7.13.3" evidence="2"/>
<keyword evidence="6" id="KW-0472">Membrane</keyword>
<dbReference type="CDD" id="cd00075">
    <property type="entry name" value="HATPase"/>
    <property type="match status" value="1"/>
</dbReference>
<feature type="domain" description="PAS" evidence="8">
    <location>
        <begin position="348"/>
        <end position="419"/>
    </location>
</feature>
<organism evidence="10 11">
    <name type="scientific">Flavobacterium silvisoli</name>
    <dbReference type="NCBI Taxonomy" id="2529433"/>
    <lineage>
        <taxon>Bacteria</taxon>
        <taxon>Pseudomonadati</taxon>
        <taxon>Bacteroidota</taxon>
        <taxon>Flavobacteriia</taxon>
        <taxon>Flavobacteriales</taxon>
        <taxon>Flavobacteriaceae</taxon>
        <taxon>Flavobacterium</taxon>
    </lineage>
</organism>
<dbReference type="EMBL" id="SJPE01000011">
    <property type="protein sequence ID" value="TBX67515.1"/>
    <property type="molecule type" value="Genomic_DNA"/>
</dbReference>
<dbReference type="InterPro" id="IPR000700">
    <property type="entry name" value="PAS-assoc_C"/>
</dbReference>
<dbReference type="InterPro" id="IPR004358">
    <property type="entry name" value="Sig_transdc_His_kin-like_C"/>
</dbReference>
<dbReference type="SUPFAM" id="SSF55874">
    <property type="entry name" value="ATPase domain of HSP90 chaperone/DNA topoisomerase II/histidine kinase"/>
    <property type="match status" value="1"/>
</dbReference>
<dbReference type="Pfam" id="PF08448">
    <property type="entry name" value="PAS_4"/>
    <property type="match status" value="2"/>
</dbReference>
<feature type="domain" description="PAS" evidence="8">
    <location>
        <begin position="228"/>
        <end position="298"/>
    </location>
</feature>
<evidence type="ECO:0000256" key="3">
    <source>
        <dbReference type="ARBA" id="ARBA00022553"/>
    </source>
</evidence>
<dbReference type="InterPro" id="IPR052162">
    <property type="entry name" value="Sensor_kinase/Photoreceptor"/>
</dbReference>
<evidence type="ECO:0000259" key="8">
    <source>
        <dbReference type="PROSITE" id="PS50112"/>
    </source>
</evidence>
<dbReference type="InterPro" id="IPR024478">
    <property type="entry name" value="HlyB_4HB_MCP"/>
</dbReference>
<feature type="domain" description="Histidine kinase" evidence="7">
    <location>
        <begin position="976"/>
        <end position="1194"/>
    </location>
</feature>
<name>A0A4V6N0A9_9FLAO</name>
<dbReference type="SMART" id="SM00388">
    <property type="entry name" value="HisKA"/>
    <property type="match status" value="1"/>
</dbReference>
<keyword evidence="5" id="KW-0418">Kinase</keyword>
<dbReference type="Gene3D" id="1.10.287.130">
    <property type="match status" value="1"/>
</dbReference>
<dbReference type="PROSITE" id="PS50112">
    <property type="entry name" value="PAS"/>
    <property type="match status" value="4"/>
</dbReference>
<dbReference type="PANTHER" id="PTHR43304">
    <property type="entry name" value="PHYTOCHROME-LIKE PROTEIN CPH1"/>
    <property type="match status" value="1"/>
</dbReference>
<dbReference type="SMART" id="SM00086">
    <property type="entry name" value="PAC"/>
    <property type="match status" value="6"/>
</dbReference>
<dbReference type="Pfam" id="PF00512">
    <property type="entry name" value="HisKA"/>
    <property type="match status" value="1"/>
</dbReference>
<dbReference type="PANTHER" id="PTHR43304:SF1">
    <property type="entry name" value="PAC DOMAIN-CONTAINING PROTEIN"/>
    <property type="match status" value="1"/>
</dbReference>
<evidence type="ECO:0000256" key="2">
    <source>
        <dbReference type="ARBA" id="ARBA00012438"/>
    </source>
</evidence>
<dbReference type="SUPFAM" id="SSF47384">
    <property type="entry name" value="Homodimeric domain of signal transducing histidine kinase"/>
    <property type="match status" value="1"/>
</dbReference>
<dbReference type="InterPro" id="IPR035965">
    <property type="entry name" value="PAS-like_dom_sf"/>
</dbReference>
<dbReference type="SMART" id="SM00091">
    <property type="entry name" value="PAS"/>
    <property type="match status" value="6"/>
</dbReference>
<feature type="transmembrane region" description="Helical" evidence="6">
    <location>
        <begin position="12"/>
        <end position="31"/>
    </location>
</feature>
<evidence type="ECO:0000313" key="11">
    <source>
        <dbReference type="Proteomes" id="UP000293300"/>
    </source>
</evidence>
<evidence type="ECO:0000259" key="9">
    <source>
        <dbReference type="PROSITE" id="PS50113"/>
    </source>
</evidence>
<dbReference type="InterPro" id="IPR036890">
    <property type="entry name" value="HATPase_C_sf"/>
</dbReference>
<gene>
    <name evidence="10" type="ORF">EZL74_09600</name>
</gene>
<dbReference type="SMART" id="SM00387">
    <property type="entry name" value="HATPase_c"/>
    <property type="match status" value="1"/>
</dbReference>
<dbReference type="NCBIfam" id="TIGR00229">
    <property type="entry name" value="sensory_box"/>
    <property type="match status" value="6"/>
</dbReference>
<keyword evidence="4" id="KW-0808">Transferase</keyword>
<dbReference type="Pfam" id="PF13426">
    <property type="entry name" value="PAS_9"/>
    <property type="match status" value="3"/>
</dbReference>
<evidence type="ECO:0000256" key="4">
    <source>
        <dbReference type="ARBA" id="ARBA00022679"/>
    </source>
</evidence>
<feature type="domain" description="PAS" evidence="8">
    <location>
        <begin position="711"/>
        <end position="781"/>
    </location>
</feature>
<dbReference type="Gene3D" id="3.30.565.10">
    <property type="entry name" value="Histidine kinase-like ATPase, C-terminal domain"/>
    <property type="match status" value="1"/>
</dbReference>
<feature type="transmembrane region" description="Helical" evidence="6">
    <location>
        <begin position="188"/>
        <end position="208"/>
    </location>
</feature>
<keyword evidence="6" id="KW-0812">Transmembrane</keyword>
<dbReference type="GO" id="GO:0000155">
    <property type="term" value="F:phosphorelay sensor kinase activity"/>
    <property type="evidence" value="ECO:0007669"/>
    <property type="project" value="InterPro"/>
</dbReference>
<dbReference type="PROSITE" id="PS50109">
    <property type="entry name" value="HIS_KIN"/>
    <property type="match status" value="1"/>
</dbReference>
<dbReference type="Gene3D" id="3.30.450.20">
    <property type="entry name" value="PAS domain"/>
    <property type="match status" value="6"/>
</dbReference>
<evidence type="ECO:0000256" key="6">
    <source>
        <dbReference type="SAM" id="Phobius"/>
    </source>
</evidence>
<keyword evidence="6" id="KW-1133">Transmembrane helix</keyword>
<proteinExistence type="predicted"/>
<dbReference type="InterPro" id="IPR013767">
    <property type="entry name" value="PAS_fold"/>
</dbReference>
<keyword evidence="11" id="KW-1185">Reference proteome</keyword>
<evidence type="ECO:0000256" key="1">
    <source>
        <dbReference type="ARBA" id="ARBA00000085"/>
    </source>
</evidence>
<dbReference type="PRINTS" id="PR00344">
    <property type="entry name" value="BCTRLSENSOR"/>
</dbReference>
<feature type="domain" description="PAC" evidence="9">
    <location>
        <begin position="658"/>
        <end position="710"/>
    </location>
</feature>
<dbReference type="InterPro" id="IPR003594">
    <property type="entry name" value="HATPase_dom"/>
</dbReference>
<dbReference type="InterPro" id="IPR036097">
    <property type="entry name" value="HisK_dim/P_sf"/>
</dbReference>
<feature type="domain" description="PAC" evidence="9">
    <location>
        <begin position="906"/>
        <end position="958"/>
    </location>
</feature>
<evidence type="ECO:0000256" key="5">
    <source>
        <dbReference type="ARBA" id="ARBA00022777"/>
    </source>
</evidence>
<feature type="domain" description="PAC" evidence="9">
    <location>
        <begin position="785"/>
        <end position="836"/>
    </location>
</feature>
<comment type="catalytic activity">
    <reaction evidence="1">
        <text>ATP + protein L-histidine = ADP + protein N-phospho-L-histidine.</text>
        <dbReference type="EC" id="2.7.13.3"/>
    </reaction>
</comment>
<dbReference type="CDD" id="cd00130">
    <property type="entry name" value="PAS"/>
    <property type="match status" value="5"/>
</dbReference>
<accession>A0A4V6N0A9</accession>
<dbReference type="Proteomes" id="UP000293300">
    <property type="component" value="Unassembled WGS sequence"/>
</dbReference>
<dbReference type="CDD" id="cd00082">
    <property type="entry name" value="HisKA"/>
    <property type="match status" value="1"/>
</dbReference>
<dbReference type="Pfam" id="PF02518">
    <property type="entry name" value="HATPase_c"/>
    <property type="match status" value="1"/>
</dbReference>
<dbReference type="Pfam" id="PF12729">
    <property type="entry name" value="4HB_MCP_1"/>
    <property type="match status" value="1"/>
</dbReference>
<evidence type="ECO:0000259" key="7">
    <source>
        <dbReference type="PROSITE" id="PS50109"/>
    </source>
</evidence>
<dbReference type="PROSITE" id="PS50113">
    <property type="entry name" value="PAC"/>
    <property type="match status" value="4"/>
</dbReference>